<dbReference type="InterPro" id="IPR043502">
    <property type="entry name" value="DNA/RNA_pol_sf"/>
</dbReference>
<evidence type="ECO:0000256" key="2">
    <source>
        <dbReference type="ARBA" id="ARBA00022679"/>
    </source>
</evidence>
<dbReference type="Pfam" id="PF24626">
    <property type="entry name" value="SH3_Tf2-1"/>
    <property type="match status" value="1"/>
</dbReference>
<keyword evidence="4" id="KW-0540">Nuclease</keyword>
<accession>A0A9W7M4R8</accession>
<dbReference type="Pfam" id="PF17919">
    <property type="entry name" value="RT_RNaseH_2"/>
    <property type="match status" value="1"/>
</dbReference>
<keyword evidence="11" id="KW-0695">RNA-directed DNA polymerase</keyword>
<evidence type="ECO:0000256" key="6">
    <source>
        <dbReference type="ARBA" id="ARBA00022750"/>
    </source>
</evidence>
<dbReference type="InterPro" id="IPR023780">
    <property type="entry name" value="Chromo_domain"/>
</dbReference>
<dbReference type="GO" id="GO:0006508">
    <property type="term" value="P:proteolysis"/>
    <property type="evidence" value="ECO:0007669"/>
    <property type="project" value="UniProtKB-KW"/>
</dbReference>
<evidence type="ECO:0000256" key="15">
    <source>
        <dbReference type="ARBA" id="ARBA00023268"/>
    </source>
</evidence>
<dbReference type="InterPro" id="IPR000477">
    <property type="entry name" value="RT_dom"/>
</dbReference>
<dbReference type="Pfam" id="PF00078">
    <property type="entry name" value="RVT_1"/>
    <property type="match status" value="1"/>
</dbReference>
<dbReference type="GO" id="GO:0004519">
    <property type="term" value="F:endonuclease activity"/>
    <property type="evidence" value="ECO:0007669"/>
    <property type="project" value="UniProtKB-KW"/>
</dbReference>
<reference evidence="19" key="1">
    <citation type="submission" date="2023-05" db="EMBL/GenBank/DDBJ databases">
        <title>Genome and transcriptome analyses reveal genes involved in the formation of fine ridges on petal epidermal cells in Hibiscus trionum.</title>
        <authorList>
            <person name="Koshimizu S."/>
            <person name="Masuda S."/>
            <person name="Ishii T."/>
            <person name="Shirasu K."/>
            <person name="Hoshino A."/>
            <person name="Arita M."/>
        </authorList>
    </citation>
    <scope>NUCLEOTIDE SEQUENCE</scope>
    <source>
        <strain evidence="19">Hamamatsu line</strain>
    </source>
</reference>
<dbReference type="FunFam" id="3.30.70.270:FF:000020">
    <property type="entry name" value="Transposon Tf2-6 polyprotein-like Protein"/>
    <property type="match status" value="1"/>
</dbReference>
<dbReference type="GO" id="GO:0004190">
    <property type="term" value="F:aspartic-type endopeptidase activity"/>
    <property type="evidence" value="ECO:0007669"/>
    <property type="project" value="UniProtKB-KW"/>
</dbReference>
<evidence type="ECO:0000313" key="20">
    <source>
        <dbReference type="Proteomes" id="UP001165190"/>
    </source>
</evidence>
<feature type="region of interest" description="Disordered" evidence="16">
    <location>
        <begin position="275"/>
        <end position="303"/>
    </location>
</feature>
<evidence type="ECO:0000259" key="17">
    <source>
        <dbReference type="PROSITE" id="PS50878"/>
    </source>
</evidence>
<keyword evidence="3" id="KW-0548">Nucleotidyltransferase</keyword>
<dbReference type="SUPFAM" id="SSF56672">
    <property type="entry name" value="DNA/RNA polymerases"/>
    <property type="match status" value="1"/>
</dbReference>
<dbReference type="GO" id="GO:0006310">
    <property type="term" value="P:DNA recombination"/>
    <property type="evidence" value="ECO:0007669"/>
    <property type="project" value="UniProtKB-KW"/>
</dbReference>
<keyword evidence="5" id="KW-0479">Metal-binding</keyword>
<dbReference type="SUPFAM" id="SSF53098">
    <property type="entry name" value="Ribonuclease H-like"/>
    <property type="match status" value="1"/>
</dbReference>
<keyword evidence="14" id="KW-0233">DNA recombination</keyword>
<protein>
    <recommendedName>
        <fullName evidence="21">Reverse transcriptase</fullName>
    </recommendedName>
</protein>
<dbReference type="InterPro" id="IPR045358">
    <property type="entry name" value="Ty3_capsid"/>
</dbReference>
<dbReference type="GO" id="GO:0003964">
    <property type="term" value="F:RNA-directed DNA polymerase activity"/>
    <property type="evidence" value="ECO:0007669"/>
    <property type="project" value="UniProtKB-KW"/>
</dbReference>
<keyword evidence="10" id="KW-0229">DNA integration</keyword>
<keyword evidence="9" id="KW-0460">Magnesium</keyword>
<dbReference type="EMBL" id="BSYR01000023">
    <property type="protein sequence ID" value="GMI89777.1"/>
    <property type="molecule type" value="Genomic_DNA"/>
</dbReference>
<dbReference type="GO" id="GO:0003677">
    <property type="term" value="F:DNA binding"/>
    <property type="evidence" value="ECO:0007669"/>
    <property type="project" value="UniProtKB-KW"/>
</dbReference>
<dbReference type="Proteomes" id="UP001165190">
    <property type="component" value="Unassembled WGS sequence"/>
</dbReference>
<evidence type="ECO:0000259" key="18">
    <source>
        <dbReference type="PROSITE" id="PS50994"/>
    </source>
</evidence>
<dbReference type="FunFam" id="3.10.10.10:FF:000007">
    <property type="entry name" value="Retrovirus-related Pol polyprotein from transposon 17.6-like Protein"/>
    <property type="match status" value="1"/>
</dbReference>
<evidence type="ECO:0000256" key="9">
    <source>
        <dbReference type="ARBA" id="ARBA00022842"/>
    </source>
</evidence>
<keyword evidence="15" id="KW-0511">Multifunctional enzyme</keyword>
<dbReference type="PANTHER" id="PTHR37984:SF5">
    <property type="entry name" value="PROTEIN NYNRIN-LIKE"/>
    <property type="match status" value="1"/>
</dbReference>
<dbReference type="Gene3D" id="3.10.10.10">
    <property type="entry name" value="HIV Type 1 Reverse Transcriptase, subunit A, domain 1"/>
    <property type="match status" value="1"/>
</dbReference>
<dbReference type="GO" id="GO:0046872">
    <property type="term" value="F:metal ion binding"/>
    <property type="evidence" value="ECO:0007669"/>
    <property type="project" value="UniProtKB-KW"/>
</dbReference>
<dbReference type="PANTHER" id="PTHR37984">
    <property type="entry name" value="PROTEIN CBG26694"/>
    <property type="match status" value="1"/>
</dbReference>
<dbReference type="GO" id="GO:0015074">
    <property type="term" value="P:DNA integration"/>
    <property type="evidence" value="ECO:0007669"/>
    <property type="project" value="UniProtKB-KW"/>
</dbReference>
<evidence type="ECO:0000256" key="14">
    <source>
        <dbReference type="ARBA" id="ARBA00023172"/>
    </source>
</evidence>
<dbReference type="Pfam" id="PF08284">
    <property type="entry name" value="RVP_2"/>
    <property type="match status" value="1"/>
</dbReference>
<evidence type="ECO:0000256" key="8">
    <source>
        <dbReference type="ARBA" id="ARBA00022801"/>
    </source>
</evidence>
<dbReference type="Gene3D" id="2.40.70.10">
    <property type="entry name" value="Acid Proteases"/>
    <property type="match status" value="1"/>
</dbReference>
<evidence type="ECO:0000256" key="3">
    <source>
        <dbReference type="ARBA" id="ARBA00022695"/>
    </source>
</evidence>
<dbReference type="CDD" id="cd09274">
    <property type="entry name" value="RNase_HI_RT_Ty3"/>
    <property type="match status" value="1"/>
</dbReference>
<evidence type="ECO:0000256" key="16">
    <source>
        <dbReference type="SAM" id="MobiDB-lite"/>
    </source>
</evidence>
<evidence type="ECO:0000256" key="11">
    <source>
        <dbReference type="ARBA" id="ARBA00022918"/>
    </source>
</evidence>
<dbReference type="CDD" id="cd01647">
    <property type="entry name" value="RT_LTR"/>
    <property type="match status" value="1"/>
</dbReference>
<evidence type="ECO:0000256" key="7">
    <source>
        <dbReference type="ARBA" id="ARBA00022759"/>
    </source>
</evidence>
<feature type="compositionally biased region" description="Polar residues" evidence="16">
    <location>
        <begin position="26"/>
        <end position="44"/>
    </location>
</feature>
<evidence type="ECO:0000256" key="10">
    <source>
        <dbReference type="ARBA" id="ARBA00022908"/>
    </source>
</evidence>
<dbReference type="InterPro" id="IPR016197">
    <property type="entry name" value="Chromo-like_dom_sf"/>
</dbReference>
<keyword evidence="7" id="KW-0255">Endonuclease</keyword>
<dbReference type="InterPro" id="IPR012337">
    <property type="entry name" value="RNaseH-like_sf"/>
</dbReference>
<dbReference type="Gene3D" id="3.30.70.270">
    <property type="match status" value="2"/>
</dbReference>
<dbReference type="GO" id="GO:0003887">
    <property type="term" value="F:DNA-directed DNA polymerase activity"/>
    <property type="evidence" value="ECO:0007669"/>
    <property type="project" value="UniProtKB-KW"/>
</dbReference>
<dbReference type="CDD" id="cd00303">
    <property type="entry name" value="retropepsin_like"/>
    <property type="match status" value="1"/>
</dbReference>
<keyword evidence="2" id="KW-0808">Transferase</keyword>
<keyword evidence="8" id="KW-0378">Hydrolase</keyword>
<dbReference type="InterPro" id="IPR036397">
    <property type="entry name" value="RNaseH_sf"/>
</dbReference>
<keyword evidence="12" id="KW-0239">DNA-directed DNA polymerase</keyword>
<keyword evidence="13" id="KW-0238">DNA-binding</keyword>
<dbReference type="SUPFAM" id="SSF54160">
    <property type="entry name" value="Chromo domain-like"/>
    <property type="match status" value="1"/>
</dbReference>
<comment type="caution">
    <text evidence="19">The sequence shown here is derived from an EMBL/GenBank/DDBJ whole genome shotgun (WGS) entry which is preliminary data.</text>
</comment>
<dbReference type="Pfam" id="PF00385">
    <property type="entry name" value="Chromo"/>
    <property type="match status" value="1"/>
</dbReference>
<evidence type="ECO:0000256" key="1">
    <source>
        <dbReference type="ARBA" id="ARBA00022670"/>
    </source>
</evidence>
<keyword evidence="6" id="KW-0064">Aspartyl protease</keyword>
<keyword evidence="20" id="KW-1185">Reference proteome</keyword>
<dbReference type="InterPro" id="IPR056924">
    <property type="entry name" value="SH3_Tf2-1"/>
</dbReference>
<evidence type="ECO:0008006" key="21">
    <source>
        <dbReference type="Google" id="ProtNLM"/>
    </source>
</evidence>
<evidence type="ECO:0000256" key="13">
    <source>
        <dbReference type="ARBA" id="ARBA00023125"/>
    </source>
</evidence>
<dbReference type="Pfam" id="PF19259">
    <property type="entry name" value="Ty3_capsid"/>
    <property type="match status" value="1"/>
</dbReference>
<evidence type="ECO:0000256" key="5">
    <source>
        <dbReference type="ARBA" id="ARBA00022723"/>
    </source>
</evidence>
<feature type="domain" description="Integrase catalytic" evidence="18">
    <location>
        <begin position="1139"/>
        <end position="1303"/>
    </location>
</feature>
<dbReference type="SUPFAM" id="SSF50630">
    <property type="entry name" value="Acid proteases"/>
    <property type="match status" value="1"/>
</dbReference>
<dbReference type="Pfam" id="PF17921">
    <property type="entry name" value="Integrase_H2C2"/>
    <property type="match status" value="1"/>
</dbReference>
<organism evidence="19 20">
    <name type="scientific">Hibiscus trionum</name>
    <name type="common">Flower of an hour</name>
    <dbReference type="NCBI Taxonomy" id="183268"/>
    <lineage>
        <taxon>Eukaryota</taxon>
        <taxon>Viridiplantae</taxon>
        <taxon>Streptophyta</taxon>
        <taxon>Embryophyta</taxon>
        <taxon>Tracheophyta</taxon>
        <taxon>Spermatophyta</taxon>
        <taxon>Magnoliopsida</taxon>
        <taxon>eudicotyledons</taxon>
        <taxon>Gunneridae</taxon>
        <taxon>Pentapetalae</taxon>
        <taxon>rosids</taxon>
        <taxon>malvids</taxon>
        <taxon>Malvales</taxon>
        <taxon>Malvaceae</taxon>
        <taxon>Malvoideae</taxon>
        <taxon>Hibiscus</taxon>
    </lineage>
</organism>
<dbReference type="InterPro" id="IPR041577">
    <property type="entry name" value="RT_RNaseH_2"/>
</dbReference>
<feature type="compositionally biased region" description="Polar residues" evidence="16">
    <location>
        <begin position="275"/>
        <end position="286"/>
    </location>
</feature>
<evidence type="ECO:0000313" key="19">
    <source>
        <dbReference type="EMBL" id="GMI89777.1"/>
    </source>
</evidence>
<dbReference type="PROSITE" id="PS50994">
    <property type="entry name" value="INTEGRASE"/>
    <property type="match status" value="1"/>
</dbReference>
<keyword evidence="1" id="KW-0645">Protease</keyword>
<dbReference type="InterPro" id="IPR001584">
    <property type="entry name" value="Integrase_cat-core"/>
</dbReference>
<dbReference type="FunFam" id="1.10.340.70:FF:000001">
    <property type="entry name" value="Retrovirus-related Pol polyprotein from transposon gypsy-like Protein"/>
    <property type="match status" value="1"/>
</dbReference>
<feature type="region of interest" description="Disordered" evidence="16">
    <location>
        <begin position="26"/>
        <end position="54"/>
    </location>
</feature>
<dbReference type="PROSITE" id="PS50878">
    <property type="entry name" value="RT_POL"/>
    <property type="match status" value="1"/>
</dbReference>
<name>A0A9W7M4R8_HIBTR</name>
<feature type="domain" description="Reverse transcriptase" evidence="17">
    <location>
        <begin position="620"/>
        <end position="799"/>
    </location>
</feature>
<dbReference type="OrthoDB" id="1738534at2759"/>
<dbReference type="InterPro" id="IPR021109">
    <property type="entry name" value="Peptidase_aspartic_dom_sf"/>
</dbReference>
<evidence type="ECO:0000256" key="12">
    <source>
        <dbReference type="ARBA" id="ARBA00022932"/>
    </source>
</evidence>
<sequence length="1496" mass="170237">MVDFKNLLDESIGKVVGSMNINSATQGATGSAPSSSNPVNTNPAGATMDDTGPEVTILDTEDPKERNEDQIHTGNWAYKLLCPKFDGSDFKGWLCKLEQYFEAERTLESAKVRMVMLHLEGKALQWHHFATKNISELNQLTWNQYLTKMKERFAPGGFEDPFSDLVGLWQTDSVEKYYEDFIDLLNQVNLPDDYVLSLFKAHLRLEISQYVQLLHPSSLSEAFQMAKHLESMFFPGPKRSYSSFSRTVAPSAISIPPRPALVGFKGSVSGVNSSAPSIASRNTTPKALSPVHPKGPSVNNSRGAGKALSAVEIEERRRKGLCFWCAAKYSPGHKCQKSQLYQILVEGIEEEGEQEEFLDCEDHGELTNIEGPATESPILSLQAIWGTDQWETMKLRIRVGNMNCVALLDSGSTHNFISLAVVKKLGMLVDKRKQLRVTVADGNSLGTLGECLKVKWEAQGYCFQSDFLVLALRNCDVVLGVQWFSQLGTIKWDFAELKMEFRYNGELVELKGCKSESFQWTDTKACAKLMRGTTSPCNFSLMALNAHLEMKGTVEKGNQGIQVLLKEFWDVFEEPKDLPPERAQDHRIPLINEDAVIKVKPYRYPSVQKDIIEKMVAEMLQSGIIRDSTSAFSSPIVMVRKKDESWRMCIDYRRLNQVTVKDKFPMPVIEELLDELGRARVFSKLDLRSGYHQIRMWGPDIHKTAFRTHEGHYEFLVMPFGLTNAHATFQGLMNKVFKGLLRKSVLVFFNDILVYSEDWDSHLKDLKEVLGILREHRLFAKQSKCCFGATEMDYLGYSISGGKIAMDKEKVQCIMEWPAPVTIKELRGFLGLSGYYRRFIKQYGWIARPLTNLLRKGGWRWTQEEEVAFKKLKEAISSAPTLVLPNWDMEFVVETDASELGIRAVLTQCGRPLAFLSKGLGVRHQALSVYEKEMMAALVAVKKWSNYLIGRHFKIKTDHQSLRFLTENQAVTPAQQKWVIKMMGYDFEVCYKKGINNTVADALSRRPGGVQLQNLVVSSISTEFFKRIANSWEEDDKLKKIIEDLKNGSGKHSKYAWDGRQLKRKGKLVIGGDADLRKELIEYFHASPIGGHSGAHATIKRLGALMYWKGMRKEVKRWVRECTVCQRNKADLIHPRGLLQPLPILESAWSSISMDFIEGLPTSRKKDVIMVVVDRLTKYGHFIALAHPFTTKDVAQCFMENIFKLHGLPGDIICDRDKVFMSLFWRELFQKLGVKIKPSTAYHPQTDGQTEKVNQCLEAYLRCMSGEKPKEWGNWLHLAEWWYNTSFHSAIQTTPYQALYGQAPGDHLPYTAGESLVASVDRGLQQREAALKMVKFYLQRAQIRMKQQADKRRTECEYQIGDLVYLKLQPYRQQTVKQRTCQKLAPKWFGPFYIIGKVGSVAYKLQLPRDSRVHPIFHVSQLKKHIGSADYSSELHVINPDGEISKEPLRIVDMRIGKRGGRAIIEVLVEWTNAFPEDATWESLHQLQACFPDFHP</sequence>
<proteinExistence type="predicted"/>
<dbReference type="InterPro" id="IPR043128">
    <property type="entry name" value="Rev_trsase/Diguanyl_cyclase"/>
</dbReference>
<dbReference type="InterPro" id="IPR041588">
    <property type="entry name" value="Integrase_H2C2"/>
</dbReference>
<dbReference type="Gene3D" id="1.10.340.70">
    <property type="match status" value="1"/>
</dbReference>
<dbReference type="Gene3D" id="3.30.420.10">
    <property type="entry name" value="Ribonuclease H-like superfamily/Ribonuclease H"/>
    <property type="match status" value="1"/>
</dbReference>
<gene>
    <name evidence="19" type="ORF">HRI_002647000</name>
</gene>
<dbReference type="InterPro" id="IPR050951">
    <property type="entry name" value="Retrovirus_Pol_polyprotein"/>
</dbReference>
<evidence type="ECO:0000256" key="4">
    <source>
        <dbReference type="ARBA" id="ARBA00022722"/>
    </source>
</evidence>